<keyword evidence="2" id="KW-1185">Reference proteome</keyword>
<dbReference type="Proteomes" id="UP001589613">
    <property type="component" value="Unassembled WGS sequence"/>
</dbReference>
<evidence type="ECO:0000313" key="2">
    <source>
        <dbReference type="Proteomes" id="UP001589613"/>
    </source>
</evidence>
<comment type="caution">
    <text evidence="1">The sequence shown here is derived from an EMBL/GenBank/DDBJ whole genome shotgun (WGS) entry which is preliminary data.</text>
</comment>
<protein>
    <submittedName>
        <fullName evidence="1">Uncharacterized protein</fullName>
    </submittedName>
</protein>
<dbReference type="RefSeq" id="WP_377465827.1">
    <property type="nucleotide sequence ID" value="NZ_JBHMAX010000010.1"/>
</dbReference>
<gene>
    <name evidence="1" type="ORF">ACFFN0_04480</name>
</gene>
<organism evidence="1 2">
    <name type="scientific">Ornithinimicrobium kibberense</name>
    <dbReference type="NCBI Taxonomy" id="282060"/>
    <lineage>
        <taxon>Bacteria</taxon>
        <taxon>Bacillati</taxon>
        <taxon>Actinomycetota</taxon>
        <taxon>Actinomycetes</taxon>
        <taxon>Micrococcales</taxon>
        <taxon>Ornithinimicrobiaceae</taxon>
        <taxon>Ornithinimicrobium</taxon>
    </lineage>
</organism>
<feature type="non-terminal residue" evidence="1">
    <location>
        <position position="1"/>
    </location>
</feature>
<accession>A0ABV5V0G2</accession>
<name>A0ABV5V0G2_9MICO</name>
<sequence length="32" mass="3493">WTPPEPPERARRGVLGKYVRLVGSASEGAVTR</sequence>
<dbReference type="EMBL" id="JBHMAX010000010">
    <property type="protein sequence ID" value="MFB9731297.1"/>
    <property type="molecule type" value="Genomic_DNA"/>
</dbReference>
<reference evidence="1 2" key="1">
    <citation type="submission" date="2024-09" db="EMBL/GenBank/DDBJ databases">
        <authorList>
            <person name="Sun Q."/>
            <person name="Mori K."/>
        </authorList>
    </citation>
    <scope>NUCLEOTIDE SEQUENCE [LARGE SCALE GENOMIC DNA]</scope>
    <source>
        <strain evidence="1 2">JCM 12763</strain>
    </source>
</reference>
<proteinExistence type="predicted"/>
<evidence type="ECO:0000313" key="1">
    <source>
        <dbReference type="EMBL" id="MFB9731297.1"/>
    </source>
</evidence>